<dbReference type="Proteomes" id="UP001497444">
    <property type="component" value="Chromosome 5"/>
</dbReference>
<accession>A0ABP0X2Z8</accession>
<dbReference type="Pfam" id="PF02678">
    <property type="entry name" value="Pirin"/>
    <property type="match status" value="1"/>
</dbReference>
<dbReference type="InterPro" id="IPR041602">
    <property type="entry name" value="Quercetinase_C"/>
</dbReference>
<comment type="similarity">
    <text evidence="1 2">Belongs to the pirin family.</text>
</comment>
<gene>
    <name evidence="5" type="ORF">CSSPJE1EN1_LOCUS18525</name>
</gene>
<dbReference type="EMBL" id="OZ020100">
    <property type="protein sequence ID" value="CAK9273047.1"/>
    <property type="molecule type" value="Genomic_DNA"/>
</dbReference>
<evidence type="ECO:0000313" key="6">
    <source>
        <dbReference type="Proteomes" id="UP001497444"/>
    </source>
</evidence>
<dbReference type="InterPro" id="IPR014710">
    <property type="entry name" value="RmlC-like_jellyroll"/>
</dbReference>
<evidence type="ECO:0000256" key="1">
    <source>
        <dbReference type="ARBA" id="ARBA00008416"/>
    </source>
</evidence>
<dbReference type="InterPro" id="IPR003829">
    <property type="entry name" value="Pirin_N_dom"/>
</dbReference>
<sequence>MLRQSALRSVPGSLLLRSPSSFPLFSSQARPINCLSLLRVSSSSSQRAAASLRNSSSGTTNTMGLKLIPAKNLHVSTPTWWLESRFHFSFAEYYNPQNTEFGVLRVLNDDLVKPRAGFGTHSHRDMEIFTYIIDGKLTHKDSIGTAETLGRGSVQYMSAGRGISHSEMNNGNEMLRFLQIWIKPKKSGLQPNYGSRIFDEKERHNQLQHVLTSFDKYESSKDLGEGVIPIHQDCNIYVSELDPGVEQEFILAKNRQAYLVCIEGSLSINDNTHLMARDATEITAEKDLDFHLKFTATEDTPAHFLMIEMALA</sequence>
<dbReference type="PANTHER" id="PTHR43212:SF3">
    <property type="entry name" value="QUERCETIN 2,3-DIOXYGENASE"/>
    <property type="match status" value="1"/>
</dbReference>
<dbReference type="CDD" id="cd02910">
    <property type="entry name" value="cupin_Yhhw_N"/>
    <property type="match status" value="1"/>
</dbReference>
<dbReference type="InterPro" id="IPR011051">
    <property type="entry name" value="RmlC_Cupin_sf"/>
</dbReference>
<feature type="domain" description="Pirin N-terminal" evidence="3">
    <location>
        <begin position="79"/>
        <end position="182"/>
    </location>
</feature>
<name>A0ABP0X2Z8_9BRYO</name>
<dbReference type="Gene3D" id="2.60.120.10">
    <property type="entry name" value="Jelly Rolls"/>
    <property type="match status" value="2"/>
</dbReference>
<evidence type="ECO:0000313" key="5">
    <source>
        <dbReference type="EMBL" id="CAK9273047.1"/>
    </source>
</evidence>
<keyword evidence="6" id="KW-1185">Reference proteome</keyword>
<dbReference type="InterPro" id="IPR012093">
    <property type="entry name" value="Pirin"/>
</dbReference>
<dbReference type="Pfam" id="PF17954">
    <property type="entry name" value="Pirin_C_2"/>
    <property type="match status" value="1"/>
</dbReference>
<proteinExistence type="inferred from homology"/>
<organism evidence="5 6">
    <name type="scientific">Sphagnum jensenii</name>
    <dbReference type="NCBI Taxonomy" id="128206"/>
    <lineage>
        <taxon>Eukaryota</taxon>
        <taxon>Viridiplantae</taxon>
        <taxon>Streptophyta</taxon>
        <taxon>Embryophyta</taxon>
        <taxon>Bryophyta</taxon>
        <taxon>Sphagnophytina</taxon>
        <taxon>Sphagnopsida</taxon>
        <taxon>Sphagnales</taxon>
        <taxon>Sphagnaceae</taxon>
        <taxon>Sphagnum</taxon>
    </lineage>
</organism>
<protein>
    <recommendedName>
        <fullName evidence="7">Pirin</fullName>
    </recommendedName>
</protein>
<feature type="domain" description="Quercetin 2,3-dioxygenase C-terminal cupin" evidence="4">
    <location>
        <begin position="220"/>
        <end position="309"/>
    </location>
</feature>
<evidence type="ECO:0000259" key="3">
    <source>
        <dbReference type="Pfam" id="PF02678"/>
    </source>
</evidence>
<dbReference type="PANTHER" id="PTHR43212">
    <property type="entry name" value="QUERCETIN 2,3-DIOXYGENASE"/>
    <property type="match status" value="1"/>
</dbReference>
<reference evidence="5" key="1">
    <citation type="submission" date="2024-02" db="EMBL/GenBank/DDBJ databases">
        <authorList>
            <consortium name="ELIXIR-Norway"/>
            <consortium name="Elixir Norway"/>
        </authorList>
    </citation>
    <scope>NUCLEOTIDE SEQUENCE</scope>
</reference>
<evidence type="ECO:0000259" key="4">
    <source>
        <dbReference type="Pfam" id="PF17954"/>
    </source>
</evidence>
<evidence type="ECO:0000256" key="2">
    <source>
        <dbReference type="RuleBase" id="RU003457"/>
    </source>
</evidence>
<dbReference type="SUPFAM" id="SSF51182">
    <property type="entry name" value="RmlC-like cupins"/>
    <property type="match status" value="1"/>
</dbReference>
<evidence type="ECO:0008006" key="7">
    <source>
        <dbReference type="Google" id="ProtNLM"/>
    </source>
</evidence>